<feature type="non-terminal residue" evidence="2">
    <location>
        <position position="112"/>
    </location>
</feature>
<evidence type="ECO:0000256" key="1">
    <source>
        <dbReference type="SAM" id="MobiDB-lite"/>
    </source>
</evidence>
<dbReference type="Gramene" id="TVU13365">
    <property type="protein sequence ID" value="TVU13365"/>
    <property type="gene ID" value="EJB05_40417"/>
</dbReference>
<accession>A0A5J9TQ17</accession>
<comment type="caution">
    <text evidence="2">The sequence shown here is derived from an EMBL/GenBank/DDBJ whole genome shotgun (WGS) entry which is preliminary data.</text>
</comment>
<evidence type="ECO:0000313" key="2">
    <source>
        <dbReference type="EMBL" id="TVU13365.1"/>
    </source>
</evidence>
<feature type="region of interest" description="Disordered" evidence="1">
    <location>
        <begin position="93"/>
        <end position="112"/>
    </location>
</feature>
<organism evidence="2 3">
    <name type="scientific">Eragrostis curvula</name>
    <name type="common">weeping love grass</name>
    <dbReference type="NCBI Taxonomy" id="38414"/>
    <lineage>
        <taxon>Eukaryota</taxon>
        <taxon>Viridiplantae</taxon>
        <taxon>Streptophyta</taxon>
        <taxon>Embryophyta</taxon>
        <taxon>Tracheophyta</taxon>
        <taxon>Spermatophyta</taxon>
        <taxon>Magnoliopsida</taxon>
        <taxon>Liliopsida</taxon>
        <taxon>Poales</taxon>
        <taxon>Poaceae</taxon>
        <taxon>PACMAD clade</taxon>
        <taxon>Chloridoideae</taxon>
        <taxon>Eragrostideae</taxon>
        <taxon>Eragrostidinae</taxon>
        <taxon>Eragrostis</taxon>
    </lineage>
</organism>
<sequence>MSIPPRRASKQSQIPAMKPPTPRRSTLGRVGLPIQAPQFLMPQFAQQGRQFVAGLGGPLPQFIADPVHVAREESSGGMNSGNYFTNLMSNGIPDSEVHAADNHDDIPPHDLE</sequence>
<gene>
    <name evidence="2" type="ORF">EJB05_40417</name>
</gene>
<feature type="compositionally biased region" description="Basic and acidic residues" evidence="1">
    <location>
        <begin position="95"/>
        <end position="112"/>
    </location>
</feature>
<dbReference type="Proteomes" id="UP000324897">
    <property type="component" value="Unassembled WGS sequence"/>
</dbReference>
<feature type="region of interest" description="Disordered" evidence="1">
    <location>
        <begin position="1"/>
        <end position="28"/>
    </location>
</feature>
<proteinExistence type="predicted"/>
<evidence type="ECO:0000313" key="3">
    <source>
        <dbReference type="Proteomes" id="UP000324897"/>
    </source>
</evidence>
<dbReference type="AlphaFoldDB" id="A0A5J9TQ17"/>
<reference evidence="2 3" key="1">
    <citation type="journal article" date="2019" name="Sci. Rep.">
        <title>A high-quality genome of Eragrostis curvula grass provides insights into Poaceae evolution and supports new strategies to enhance forage quality.</title>
        <authorList>
            <person name="Carballo J."/>
            <person name="Santos B.A.C.M."/>
            <person name="Zappacosta D."/>
            <person name="Garbus I."/>
            <person name="Selva J.P."/>
            <person name="Gallo C.A."/>
            <person name="Diaz A."/>
            <person name="Albertini E."/>
            <person name="Caccamo M."/>
            <person name="Echenique V."/>
        </authorList>
    </citation>
    <scope>NUCLEOTIDE SEQUENCE [LARGE SCALE GENOMIC DNA]</scope>
    <source>
        <strain evidence="3">cv. Victoria</strain>
        <tissue evidence="2">Leaf</tissue>
    </source>
</reference>
<name>A0A5J9TQ17_9POAL</name>
<dbReference type="EMBL" id="RWGY01000034">
    <property type="protein sequence ID" value="TVU13365.1"/>
    <property type="molecule type" value="Genomic_DNA"/>
</dbReference>
<protein>
    <submittedName>
        <fullName evidence="2">Uncharacterized protein</fullName>
    </submittedName>
</protein>
<keyword evidence="3" id="KW-1185">Reference proteome</keyword>